<gene>
    <name evidence="8" type="ORF">PT85_13365</name>
    <name evidence="9" type="ORF">SAMN05421672_102202</name>
</gene>
<keyword evidence="4 7" id="KW-0812">Transmembrane</keyword>
<reference evidence="8 10" key="1">
    <citation type="submission" date="2014-11" db="EMBL/GenBank/DDBJ databases">
        <title>Genome sequence of Pseudomonas tuomuerensis JCM 14085.</title>
        <authorList>
            <person name="Shin S.-K."/>
            <person name="Yi H."/>
        </authorList>
    </citation>
    <scope>NUCLEOTIDE SEQUENCE [LARGE SCALE GENOMIC DNA]</scope>
    <source>
        <strain evidence="8 10">JCM 14085</strain>
    </source>
</reference>
<evidence type="ECO:0000256" key="7">
    <source>
        <dbReference type="SAM" id="Phobius"/>
    </source>
</evidence>
<comment type="subcellular location">
    <subcellularLocation>
        <location evidence="1">Cell membrane</location>
        <topology evidence="1">Multi-pass membrane protein</topology>
    </subcellularLocation>
</comment>
<accession>A0A0B2DBA7</accession>
<proteinExistence type="inferred from homology"/>
<dbReference type="PATRIC" id="fig|706570.3.peg.1078"/>
<keyword evidence="6 7" id="KW-0472">Membrane</keyword>
<feature type="transmembrane region" description="Helical" evidence="7">
    <location>
        <begin position="225"/>
        <end position="243"/>
    </location>
</feature>
<keyword evidence="5 7" id="KW-1133">Transmembrane helix</keyword>
<keyword evidence="3" id="KW-1003">Cell membrane</keyword>
<feature type="transmembrane region" description="Helical" evidence="7">
    <location>
        <begin position="12"/>
        <end position="33"/>
    </location>
</feature>
<dbReference type="EMBL" id="JTAK01000005">
    <property type="protein sequence ID" value="KHO64217.1"/>
    <property type="molecule type" value="Genomic_DNA"/>
</dbReference>
<evidence type="ECO:0000256" key="5">
    <source>
        <dbReference type="ARBA" id="ARBA00022989"/>
    </source>
</evidence>
<protein>
    <submittedName>
        <fullName evidence="9">Membrane protein involved in the export of O-antigen and teichoic acid</fullName>
    </submittedName>
    <submittedName>
        <fullName evidence="8">Polysaccharide biosynthesis protein</fullName>
    </submittedName>
</protein>
<dbReference type="EMBL" id="FTMC01000002">
    <property type="protein sequence ID" value="SIQ04856.1"/>
    <property type="molecule type" value="Genomic_DNA"/>
</dbReference>
<sequence length="472" mass="50558">MIRERLARLAWIFSEKFGLILLSMLSFFVFAHLLTPEELGVGMLIIVIVELVGILFGALIEDPLVRQQQVSHRQRATAFWACVVVGLGSLGVIGLGGLMVSDDTAVRAMVLVAASKVLATLMARIYVAEMRRSGNFRLLASRTLLGKVLGALGGILVALQGGGAWALIVQALIMELVSLLMLMRNDPRRLPLAFDRPWLAGVLVAGLPIAINTLCGQLLQRGASVVLGLTVGVQAVGQFNFALRIIELPRTALYNGLASYALPAFARRAEQPARLWSLFGAVSSLTGFLLTPCYIGLALTAEDLVLLVFGAQWLAAVPTLQVLAVMAALANTALHAQSLLVAVSRIQTVVRAEVVTTLLTLALLGLLGEPLGALAGGLAMLARTLLIVPIHVAALRRSIGFGAADWLQGNYRSLLATLLMSLAVLYFSAHSTLGGYTHWLADICVGTLAYALAYSVLHPRWWPDFKGMLAMR</sequence>
<feature type="transmembrane region" description="Helical" evidence="7">
    <location>
        <begin position="439"/>
        <end position="457"/>
    </location>
</feature>
<dbReference type="Pfam" id="PF13440">
    <property type="entry name" value="Polysacc_synt_3"/>
    <property type="match status" value="1"/>
</dbReference>
<evidence type="ECO:0000313" key="8">
    <source>
        <dbReference type="EMBL" id="KHO64217.1"/>
    </source>
</evidence>
<evidence type="ECO:0000313" key="10">
    <source>
        <dbReference type="Proteomes" id="UP000030980"/>
    </source>
</evidence>
<organism evidence="8 10">
    <name type="scientific">Pseudomonas flexibilis</name>
    <dbReference type="NCBI Taxonomy" id="706570"/>
    <lineage>
        <taxon>Bacteria</taxon>
        <taxon>Pseudomonadati</taxon>
        <taxon>Pseudomonadota</taxon>
        <taxon>Gammaproteobacteria</taxon>
        <taxon>Pseudomonadales</taxon>
        <taxon>Pseudomonadaceae</taxon>
        <taxon>Pseudomonas</taxon>
    </lineage>
</organism>
<feature type="transmembrane region" description="Helical" evidence="7">
    <location>
        <begin position="39"/>
        <end position="59"/>
    </location>
</feature>
<dbReference type="Proteomes" id="UP000030980">
    <property type="component" value="Unassembled WGS sequence"/>
</dbReference>
<evidence type="ECO:0000256" key="1">
    <source>
        <dbReference type="ARBA" id="ARBA00004651"/>
    </source>
</evidence>
<feature type="transmembrane region" description="Helical" evidence="7">
    <location>
        <begin position="414"/>
        <end position="433"/>
    </location>
</feature>
<feature type="transmembrane region" description="Helical" evidence="7">
    <location>
        <begin position="305"/>
        <end position="329"/>
    </location>
</feature>
<feature type="transmembrane region" description="Helical" evidence="7">
    <location>
        <begin position="197"/>
        <end position="219"/>
    </location>
</feature>
<dbReference type="STRING" id="706570.PT85_13365"/>
<dbReference type="InterPro" id="IPR050833">
    <property type="entry name" value="Poly_Biosynth_Transport"/>
</dbReference>
<feature type="transmembrane region" description="Helical" evidence="7">
    <location>
        <begin position="373"/>
        <end position="394"/>
    </location>
</feature>
<dbReference type="Proteomes" id="UP000186079">
    <property type="component" value="Unassembled WGS sequence"/>
</dbReference>
<evidence type="ECO:0000256" key="4">
    <source>
        <dbReference type="ARBA" id="ARBA00022692"/>
    </source>
</evidence>
<dbReference type="OrthoDB" id="8538786at2"/>
<feature type="transmembrane region" description="Helical" evidence="7">
    <location>
        <begin position="275"/>
        <end position="299"/>
    </location>
</feature>
<feature type="transmembrane region" description="Helical" evidence="7">
    <location>
        <begin position="79"/>
        <end position="100"/>
    </location>
</feature>
<evidence type="ECO:0000256" key="2">
    <source>
        <dbReference type="ARBA" id="ARBA00007430"/>
    </source>
</evidence>
<accession>A0A0B3BXY1</accession>
<keyword evidence="10" id="KW-1185">Reference proteome</keyword>
<feature type="transmembrane region" description="Helical" evidence="7">
    <location>
        <begin position="139"/>
        <end position="159"/>
    </location>
</feature>
<name>A0A0B3BXY1_9PSED</name>
<reference evidence="9 11" key="2">
    <citation type="submission" date="2017-01" db="EMBL/GenBank/DDBJ databases">
        <authorList>
            <person name="Mah S.A."/>
            <person name="Swanson W.J."/>
            <person name="Moy G.W."/>
            <person name="Vacquier V.D."/>
        </authorList>
    </citation>
    <scope>NUCLEOTIDE SEQUENCE [LARGE SCALE GENOMIC DNA]</scope>
    <source>
        <strain evidence="9 11">ATCC 29606</strain>
    </source>
</reference>
<dbReference type="AlphaFoldDB" id="A0A0B3BXY1"/>
<feature type="transmembrane region" description="Helical" evidence="7">
    <location>
        <begin position="106"/>
        <end position="127"/>
    </location>
</feature>
<evidence type="ECO:0000256" key="6">
    <source>
        <dbReference type="ARBA" id="ARBA00023136"/>
    </source>
</evidence>
<evidence type="ECO:0000256" key="3">
    <source>
        <dbReference type="ARBA" id="ARBA00022475"/>
    </source>
</evidence>
<dbReference type="PANTHER" id="PTHR30250">
    <property type="entry name" value="PST FAMILY PREDICTED COLANIC ACID TRANSPORTER"/>
    <property type="match status" value="1"/>
</dbReference>
<dbReference type="PANTHER" id="PTHR30250:SF10">
    <property type="entry name" value="LIPOPOLYSACCHARIDE BIOSYNTHESIS PROTEIN WZXC"/>
    <property type="match status" value="1"/>
</dbReference>
<evidence type="ECO:0000313" key="9">
    <source>
        <dbReference type="EMBL" id="SIQ04856.1"/>
    </source>
</evidence>
<dbReference type="GO" id="GO:0005886">
    <property type="term" value="C:plasma membrane"/>
    <property type="evidence" value="ECO:0007669"/>
    <property type="project" value="UniProtKB-SubCell"/>
</dbReference>
<comment type="similarity">
    <text evidence="2">Belongs to the polysaccharide synthase family.</text>
</comment>
<dbReference type="RefSeq" id="WP_039560257.1">
    <property type="nucleotide sequence ID" value="NZ_FMUP01000003.1"/>
</dbReference>
<evidence type="ECO:0000313" key="11">
    <source>
        <dbReference type="Proteomes" id="UP000186079"/>
    </source>
</evidence>